<dbReference type="Proteomes" id="UP000620124">
    <property type="component" value="Unassembled WGS sequence"/>
</dbReference>
<accession>A0A8H7D0Q0</accession>
<keyword evidence="1" id="KW-0808">Transferase</keyword>
<dbReference type="PANTHER" id="PTHR33050">
    <property type="entry name" value="REVERSE TRANSCRIPTASE DOMAIN-CONTAINING PROTEIN"/>
    <property type="match status" value="1"/>
</dbReference>
<reference evidence="1" key="1">
    <citation type="submission" date="2020-05" db="EMBL/GenBank/DDBJ databases">
        <title>Mycena genomes resolve the evolution of fungal bioluminescence.</title>
        <authorList>
            <person name="Tsai I.J."/>
        </authorList>
    </citation>
    <scope>NUCLEOTIDE SEQUENCE</scope>
    <source>
        <strain evidence="1">CCC161011</strain>
    </source>
</reference>
<keyword evidence="1" id="KW-0695">RNA-directed DNA polymerase</keyword>
<gene>
    <name evidence="1" type="ORF">MVEN_01130800</name>
</gene>
<dbReference type="AlphaFoldDB" id="A0A8H7D0Q0"/>
<dbReference type="OrthoDB" id="2506773at2759"/>
<keyword evidence="2" id="KW-1185">Reference proteome</keyword>
<dbReference type="PANTHER" id="PTHR33050:SF7">
    <property type="entry name" value="RIBONUCLEASE H"/>
    <property type="match status" value="1"/>
</dbReference>
<comment type="caution">
    <text evidence="1">The sequence shown here is derived from an EMBL/GenBank/DDBJ whole genome shotgun (WGS) entry which is preliminary data.</text>
</comment>
<name>A0A8H7D0Q0_9AGAR</name>
<dbReference type="GO" id="GO:0003964">
    <property type="term" value="F:RNA-directed DNA polymerase activity"/>
    <property type="evidence" value="ECO:0007669"/>
    <property type="project" value="UniProtKB-KW"/>
</dbReference>
<protein>
    <submittedName>
        <fullName evidence="1">Reverse transcriptase ribonuclease h</fullName>
    </submittedName>
</protein>
<organism evidence="1 2">
    <name type="scientific">Mycena venus</name>
    <dbReference type="NCBI Taxonomy" id="2733690"/>
    <lineage>
        <taxon>Eukaryota</taxon>
        <taxon>Fungi</taxon>
        <taxon>Dikarya</taxon>
        <taxon>Basidiomycota</taxon>
        <taxon>Agaricomycotina</taxon>
        <taxon>Agaricomycetes</taxon>
        <taxon>Agaricomycetidae</taxon>
        <taxon>Agaricales</taxon>
        <taxon>Marasmiineae</taxon>
        <taxon>Mycenaceae</taxon>
        <taxon>Mycena</taxon>
    </lineage>
</organism>
<evidence type="ECO:0000313" key="1">
    <source>
        <dbReference type="EMBL" id="KAF7354418.1"/>
    </source>
</evidence>
<evidence type="ECO:0000313" key="2">
    <source>
        <dbReference type="Proteomes" id="UP000620124"/>
    </source>
</evidence>
<sequence>MIASTAIDIWEAKRVRPIIRYEDDLAPFRFPSSSQIDAASGIVSYSYPYDCDCALKLINPMKTPWHPTKGQDFGPTFTYIGFFWDIAGCHMSLPEMKHLKFLRRIWAFVKDFSRNSCKAISPMKLHGSLCHITFIHPLGHSYPPALSTFVASFDSNDHAGCHPPPSVFTVLKWWELTLSILNTHCDIIAHGPLLDCLLFVDASTEWGIGILLEACWDAWRGKGDWKSPTRHIGWLECVALELLIYTIEEWGWHNCNLLVHSDNQGIIGAFDKGRSCNHEINLSIRRSHLILVVRNITLKLLNVPSAQNPAEPISRGTLGPTVSRLPSNNYFPKALLAFFAHA</sequence>
<proteinExistence type="predicted"/>
<dbReference type="EMBL" id="JACAZI010000008">
    <property type="protein sequence ID" value="KAF7354418.1"/>
    <property type="molecule type" value="Genomic_DNA"/>
</dbReference>
<dbReference type="InterPro" id="IPR052055">
    <property type="entry name" value="Hepadnavirus_pol/RT"/>
</dbReference>
<keyword evidence="1" id="KW-0548">Nucleotidyltransferase</keyword>